<sequence length="605" mass="68538">MRSHLQNRLDPADITQVGLALNNMPAPHVLCLLPVFHQFLDPSRIPTIDGLESPSELIVSDCTAAVLALNGILTAYPPPKACPDLWPRVWPWFQFIMTYHRLLHVTTYITDEKNFHGGLMSFCYVMCDDTANRKLITSTSGCLSVAIRTWSMFSRREDFHESQNVLAMVKDFLHLADPSLDEILDGVGGSITDLADLVLRISDFAIPFNEDDLTSLFGLKSVFEIVAAVYRTSKMEETKTEKPNPLCLALIPRGFVQAVTEAAVCLSSIPSGKVTSNLQALMRRNLQLLVGLFRHPRGDRCLRTAVQHGLCNIMQACGRRTSPWRELDDILCIFLLDILAPATVHYHLLFDLRAHWSHPEHDTPIYAEKLIEASKTFADTFHQRSEVLDQFNTRQRTCDNAECMTRLHKNDLKRCSGCCAYLYCSPTCQTVDWRAGHREACAYYCIHRKRMLLHYSTREYEFLRFLANSQHHHPTVRTSLAGENVRFMAGNKNSQLCTIYDYTEAPMQIHWLGISNRLPQIRTSDSGEIGELAAAARAAQNMGPMSMEIIRVNEATSYMDLVVPVRRLKSQVGRELLRVVPWVSFLDGPKLDKELERVLGETATQ</sequence>
<evidence type="ECO:0000256" key="4">
    <source>
        <dbReference type="PROSITE-ProRule" id="PRU00134"/>
    </source>
</evidence>
<name>A0AAW0EDR8_9AGAR</name>
<comment type="caution">
    <text evidence="6">The sequence shown here is derived from an EMBL/GenBank/DDBJ whole genome shotgun (WGS) entry which is preliminary data.</text>
</comment>
<gene>
    <name evidence="6" type="ORF">R3P38DRAFT_2490632</name>
</gene>
<protein>
    <recommendedName>
        <fullName evidence="5">MYND-type domain-containing protein</fullName>
    </recommendedName>
</protein>
<dbReference type="InterPro" id="IPR002893">
    <property type="entry name" value="Znf_MYND"/>
</dbReference>
<dbReference type="EMBL" id="JAWWNJ010000001">
    <property type="protein sequence ID" value="KAK7063787.1"/>
    <property type="molecule type" value="Genomic_DNA"/>
</dbReference>
<dbReference type="SUPFAM" id="SSF144232">
    <property type="entry name" value="HIT/MYND zinc finger-like"/>
    <property type="match status" value="1"/>
</dbReference>
<keyword evidence="3" id="KW-0862">Zinc</keyword>
<evidence type="ECO:0000259" key="5">
    <source>
        <dbReference type="PROSITE" id="PS50865"/>
    </source>
</evidence>
<dbReference type="PROSITE" id="PS50865">
    <property type="entry name" value="ZF_MYND_2"/>
    <property type="match status" value="1"/>
</dbReference>
<organism evidence="6 7">
    <name type="scientific">Favolaschia claudopus</name>
    <dbReference type="NCBI Taxonomy" id="2862362"/>
    <lineage>
        <taxon>Eukaryota</taxon>
        <taxon>Fungi</taxon>
        <taxon>Dikarya</taxon>
        <taxon>Basidiomycota</taxon>
        <taxon>Agaricomycotina</taxon>
        <taxon>Agaricomycetes</taxon>
        <taxon>Agaricomycetidae</taxon>
        <taxon>Agaricales</taxon>
        <taxon>Marasmiineae</taxon>
        <taxon>Mycenaceae</taxon>
        <taxon>Favolaschia</taxon>
    </lineage>
</organism>
<evidence type="ECO:0000256" key="1">
    <source>
        <dbReference type="ARBA" id="ARBA00022723"/>
    </source>
</evidence>
<evidence type="ECO:0000256" key="2">
    <source>
        <dbReference type="ARBA" id="ARBA00022771"/>
    </source>
</evidence>
<feature type="domain" description="MYND-type" evidence="5">
    <location>
        <begin position="400"/>
        <end position="441"/>
    </location>
</feature>
<keyword evidence="7" id="KW-1185">Reference proteome</keyword>
<evidence type="ECO:0000313" key="7">
    <source>
        <dbReference type="Proteomes" id="UP001362999"/>
    </source>
</evidence>
<dbReference type="Proteomes" id="UP001362999">
    <property type="component" value="Unassembled WGS sequence"/>
</dbReference>
<accession>A0AAW0EDR8</accession>
<keyword evidence="2 4" id="KW-0863">Zinc-finger</keyword>
<proteinExistence type="predicted"/>
<keyword evidence="1" id="KW-0479">Metal-binding</keyword>
<dbReference type="AlphaFoldDB" id="A0AAW0EDR8"/>
<evidence type="ECO:0000313" key="6">
    <source>
        <dbReference type="EMBL" id="KAK7063787.1"/>
    </source>
</evidence>
<dbReference type="Gene3D" id="6.10.140.2220">
    <property type="match status" value="1"/>
</dbReference>
<dbReference type="GO" id="GO:0008270">
    <property type="term" value="F:zinc ion binding"/>
    <property type="evidence" value="ECO:0007669"/>
    <property type="project" value="UniProtKB-KW"/>
</dbReference>
<reference evidence="6 7" key="1">
    <citation type="journal article" date="2024" name="J Genomics">
        <title>Draft genome sequencing and assembly of Favolaschia claudopus CIRM-BRFM 2984 isolated from oak limbs.</title>
        <authorList>
            <person name="Navarro D."/>
            <person name="Drula E."/>
            <person name="Chaduli D."/>
            <person name="Cazenave R."/>
            <person name="Ahrendt S."/>
            <person name="Wang J."/>
            <person name="Lipzen A."/>
            <person name="Daum C."/>
            <person name="Barry K."/>
            <person name="Grigoriev I.V."/>
            <person name="Favel A."/>
            <person name="Rosso M.N."/>
            <person name="Martin F."/>
        </authorList>
    </citation>
    <scope>NUCLEOTIDE SEQUENCE [LARGE SCALE GENOMIC DNA]</scope>
    <source>
        <strain evidence="6 7">CIRM-BRFM 2984</strain>
    </source>
</reference>
<dbReference type="Pfam" id="PF01753">
    <property type="entry name" value="zf-MYND"/>
    <property type="match status" value="1"/>
</dbReference>
<evidence type="ECO:0000256" key="3">
    <source>
        <dbReference type="ARBA" id="ARBA00022833"/>
    </source>
</evidence>